<name>A0A131XCM5_9ACAR</name>
<sequence length="319" mass="35819">MPHRDSDSDTASSSRRKRKKRTHARSSRSSSSSDNSSDRYRRKKRGGHSSYDKSRRRRSRSNSSSRYSSSKGSSSRRRRSNSRRRRSRSWSPGSRRRSRTPKHRSRRSRSSSSSRRRSRSSSDSPRRSRKASASISPKRPRKPGDPLPPKTGNEADKLKQKIQQVIKAAATANAELRERGLLPSGSSKEGAAGSGASTPPSVLEQLERARLIDDINAPSFSQQSFVSRRDHVKKDSAASSSKIVDNHAAAIFGSFESLISAAKEVVPLSNWREKPELLIHPKLKEQTEVKLERWRKKLAAERRKRVNGTTTSGLVHDDT</sequence>
<dbReference type="EMBL" id="GEFH01004706">
    <property type="protein sequence ID" value="JAP63875.1"/>
    <property type="molecule type" value="mRNA"/>
</dbReference>
<feature type="compositionally biased region" description="Low complexity" evidence="1">
    <location>
        <begin position="61"/>
        <end position="73"/>
    </location>
</feature>
<evidence type="ECO:0000256" key="1">
    <source>
        <dbReference type="SAM" id="MobiDB-lite"/>
    </source>
</evidence>
<feature type="region of interest" description="Disordered" evidence="1">
    <location>
        <begin position="1"/>
        <end position="203"/>
    </location>
</feature>
<accession>A0A131XCM5</accession>
<proteinExistence type="evidence at transcript level"/>
<feature type="compositionally biased region" description="Basic residues" evidence="1">
    <location>
        <begin position="14"/>
        <end position="26"/>
    </location>
</feature>
<feature type="compositionally biased region" description="Basic residues" evidence="1">
    <location>
        <begin position="74"/>
        <end position="119"/>
    </location>
</feature>
<protein>
    <submittedName>
        <fullName evidence="2">Putative splicing factor sc35</fullName>
    </submittedName>
</protein>
<evidence type="ECO:0000313" key="2">
    <source>
        <dbReference type="EMBL" id="JAP63875.1"/>
    </source>
</evidence>
<dbReference type="AlphaFoldDB" id="A0A131XCM5"/>
<organism evidence="2">
    <name type="scientific">Hyalomma excavatum</name>
    <dbReference type="NCBI Taxonomy" id="257692"/>
    <lineage>
        <taxon>Eukaryota</taxon>
        <taxon>Metazoa</taxon>
        <taxon>Ecdysozoa</taxon>
        <taxon>Arthropoda</taxon>
        <taxon>Chelicerata</taxon>
        <taxon>Arachnida</taxon>
        <taxon>Acari</taxon>
        <taxon>Parasitiformes</taxon>
        <taxon>Ixodida</taxon>
        <taxon>Ixodoidea</taxon>
        <taxon>Ixodidae</taxon>
        <taxon>Hyalomminae</taxon>
        <taxon>Hyalomma</taxon>
    </lineage>
</organism>
<feature type="compositionally biased region" description="Low complexity" evidence="1">
    <location>
        <begin position="184"/>
        <end position="197"/>
    </location>
</feature>
<reference evidence="2" key="1">
    <citation type="journal article" date="2017" name="Ticks Tick Borne Dis.">
        <title>An insight into the sialome of Hyalomma excavatum.</title>
        <authorList>
            <person name="Ribeiro J.M."/>
            <person name="Slovak M."/>
            <person name="Francischetti I.M."/>
        </authorList>
    </citation>
    <scope>NUCLEOTIDE SEQUENCE</scope>
    <source>
        <strain evidence="2">Samish</strain>
        <tissue evidence="2">Salivary glands</tissue>
    </source>
</reference>